<protein>
    <submittedName>
        <fullName evidence="1">Ribonuclease P protein subunit p40</fullName>
    </submittedName>
</protein>
<name>A0A9P6U2Z9_9FUNG</name>
<dbReference type="GO" id="GO:0004526">
    <property type="term" value="F:ribonuclease P activity"/>
    <property type="evidence" value="ECO:0007669"/>
    <property type="project" value="TreeGrafter"/>
</dbReference>
<dbReference type="GO" id="GO:0000172">
    <property type="term" value="C:ribonuclease MRP complex"/>
    <property type="evidence" value="ECO:0007669"/>
    <property type="project" value="TreeGrafter"/>
</dbReference>
<dbReference type="GO" id="GO:0000447">
    <property type="term" value="P:endonucleolytic cleavage in ITS1 to separate SSU-rRNA from 5.8S rRNA and LSU-rRNA from tricistronic rRNA transcript (SSU-rRNA, 5.8S rRNA, LSU-rRNA)"/>
    <property type="evidence" value="ECO:0007669"/>
    <property type="project" value="TreeGrafter"/>
</dbReference>
<gene>
    <name evidence="1" type="primary">RPP40</name>
    <name evidence="1" type="ORF">BG011_004002</name>
</gene>
<dbReference type="AlphaFoldDB" id="A0A9P6U2Z9"/>
<sequence length="306" mass="34193">MPFAIDSTFLFNFSTSGLIALSVHGGIDTHDVVCLNGKGTLILSLTKDSYEQFGLTGVPSKFYRDRQRYVVEIDLMAPSMIPGKPGFERIKWCFENTLVTVFPMVLASVDPQGASLPMEFPDSTCATQQSFGIQCTPLHNILVPDTTNIRTIGKNDVRWRLNVSELYEWIGMTGIQSDRIKFNDRIDPFLCVYSNPPQAAEEPVPSTGCLIEITGLIPSPSILRIFDALRSLLTGPLDRKWTNFTVWGFQDAPISWLGSEHGHLMSGENMFSFFLWSPNIQLKEKDHPDTGVYVMLENVGAHDVHS</sequence>
<dbReference type="GO" id="GO:0001682">
    <property type="term" value="P:tRNA 5'-leader removal"/>
    <property type="evidence" value="ECO:0007669"/>
    <property type="project" value="InterPro"/>
</dbReference>
<keyword evidence="2" id="KW-1185">Reference proteome</keyword>
<dbReference type="Pfam" id="PF08584">
    <property type="entry name" value="Ribonuc_P_40"/>
    <property type="match status" value="1"/>
</dbReference>
<comment type="caution">
    <text evidence="1">The sequence shown here is derived from an EMBL/GenBank/DDBJ whole genome shotgun (WGS) entry which is preliminary data.</text>
</comment>
<organism evidence="1 2">
    <name type="scientific">Mortierella polycephala</name>
    <dbReference type="NCBI Taxonomy" id="41804"/>
    <lineage>
        <taxon>Eukaryota</taxon>
        <taxon>Fungi</taxon>
        <taxon>Fungi incertae sedis</taxon>
        <taxon>Mucoromycota</taxon>
        <taxon>Mortierellomycotina</taxon>
        <taxon>Mortierellomycetes</taxon>
        <taxon>Mortierellales</taxon>
        <taxon>Mortierellaceae</taxon>
        <taxon>Mortierella</taxon>
    </lineage>
</organism>
<proteinExistence type="predicted"/>
<dbReference type="InterPro" id="IPR013893">
    <property type="entry name" value="RNase_P_Rpp40"/>
</dbReference>
<dbReference type="PANTHER" id="PTHR15396:SF1">
    <property type="entry name" value="RIBONUCLEASE P PROTEIN SUBUNIT P40"/>
    <property type="match status" value="1"/>
</dbReference>
<dbReference type="GO" id="GO:0000171">
    <property type="term" value="F:ribonuclease MRP activity"/>
    <property type="evidence" value="ECO:0007669"/>
    <property type="project" value="TreeGrafter"/>
</dbReference>
<dbReference type="Proteomes" id="UP000726737">
    <property type="component" value="Unassembled WGS sequence"/>
</dbReference>
<dbReference type="EMBL" id="JAAAJA010000260">
    <property type="protein sequence ID" value="KAG0257384.1"/>
    <property type="molecule type" value="Genomic_DNA"/>
</dbReference>
<accession>A0A9P6U2Z9</accession>
<evidence type="ECO:0000313" key="1">
    <source>
        <dbReference type="EMBL" id="KAG0257384.1"/>
    </source>
</evidence>
<dbReference type="GO" id="GO:0030681">
    <property type="term" value="C:multimeric ribonuclease P complex"/>
    <property type="evidence" value="ECO:0007669"/>
    <property type="project" value="TreeGrafter"/>
</dbReference>
<reference evidence="1" key="1">
    <citation type="journal article" date="2020" name="Fungal Divers.">
        <title>Resolving the Mortierellaceae phylogeny through synthesis of multi-gene phylogenetics and phylogenomics.</title>
        <authorList>
            <person name="Vandepol N."/>
            <person name="Liber J."/>
            <person name="Desiro A."/>
            <person name="Na H."/>
            <person name="Kennedy M."/>
            <person name="Barry K."/>
            <person name="Grigoriev I.V."/>
            <person name="Miller A.N."/>
            <person name="O'Donnell K."/>
            <person name="Stajich J.E."/>
            <person name="Bonito G."/>
        </authorList>
    </citation>
    <scope>NUCLEOTIDE SEQUENCE</scope>
    <source>
        <strain evidence="1">KOD948</strain>
    </source>
</reference>
<evidence type="ECO:0000313" key="2">
    <source>
        <dbReference type="Proteomes" id="UP000726737"/>
    </source>
</evidence>
<dbReference type="OrthoDB" id="63112at2759"/>
<dbReference type="PANTHER" id="PTHR15396">
    <property type="entry name" value="RIBONUCLEASE P PROTEIN SUBUNIT P40"/>
    <property type="match status" value="1"/>
</dbReference>